<dbReference type="Pfam" id="PF05724">
    <property type="entry name" value="TPMT"/>
    <property type="match status" value="1"/>
</dbReference>
<proteinExistence type="predicted"/>
<dbReference type="CDD" id="cd02440">
    <property type="entry name" value="AdoMet_MTases"/>
    <property type="match status" value="1"/>
</dbReference>
<gene>
    <name evidence="5" type="ORF">QYS47_00285</name>
    <name evidence="6" type="ORF">QYS48_34060</name>
</gene>
<dbReference type="Proteomes" id="UP001244443">
    <property type="component" value="Chromosome"/>
</dbReference>
<accession>A0AA51N9A3</accession>
<dbReference type="InterPro" id="IPR008854">
    <property type="entry name" value="TPMT"/>
</dbReference>
<reference evidence="6 7" key="1">
    <citation type="submission" date="2023-08" db="EMBL/GenBank/DDBJ databases">
        <title>Comparative genomics and taxonomic characterization of three novel marine species of genus Marivirga.</title>
        <authorList>
            <person name="Muhammad N."/>
            <person name="Kim S.-G."/>
        </authorList>
    </citation>
    <scope>NUCLEOTIDE SEQUENCE [LARGE SCALE GENOMIC DNA]</scope>
    <source>
        <strain evidence="6 7">ABR2-2</strain>
        <strain evidence="5">BKB1-2</strain>
    </source>
</reference>
<evidence type="ECO:0000256" key="4">
    <source>
        <dbReference type="ARBA" id="ARBA00022691"/>
    </source>
</evidence>
<dbReference type="RefSeq" id="WP_308356840.1">
    <property type="nucleotide sequence ID" value="NZ_CP129968.2"/>
</dbReference>
<evidence type="ECO:0000313" key="7">
    <source>
        <dbReference type="Proteomes" id="UP001244443"/>
    </source>
</evidence>
<dbReference type="GO" id="GO:0032259">
    <property type="term" value="P:methylation"/>
    <property type="evidence" value="ECO:0007669"/>
    <property type="project" value="UniProtKB-KW"/>
</dbReference>
<evidence type="ECO:0000256" key="1">
    <source>
        <dbReference type="ARBA" id="ARBA00022553"/>
    </source>
</evidence>
<dbReference type="Gene3D" id="3.40.50.150">
    <property type="entry name" value="Vaccinia Virus protein VP39"/>
    <property type="match status" value="1"/>
</dbReference>
<dbReference type="EMBL" id="CP129970">
    <property type="protein sequence ID" value="WMN06870.1"/>
    <property type="molecule type" value="Genomic_DNA"/>
</dbReference>
<name>A0AA51N9A3_9BACT</name>
<dbReference type="PROSITE" id="PS51585">
    <property type="entry name" value="SAM_MT_TPMT"/>
    <property type="match status" value="1"/>
</dbReference>
<dbReference type="InterPro" id="IPR029063">
    <property type="entry name" value="SAM-dependent_MTases_sf"/>
</dbReference>
<dbReference type="PANTHER" id="PTHR32183">
    <property type="match status" value="1"/>
</dbReference>
<dbReference type="SUPFAM" id="SSF53335">
    <property type="entry name" value="S-adenosyl-L-methionine-dependent methyltransferases"/>
    <property type="match status" value="1"/>
</dbReference>
<protein>
    <submittedName>
        <fullName evidence="6">Methyltransferase domain-containing protein</fullName>
    </submittedName>
</protein>
<keyword evidence="2 6" id="KW-0489">Methyltransferase</keyword>
<dbReference type="KEGG" id="marp:QYS47_00285"/>
<dbReference type="GO" id="GO:0008757">
    <property type="term" value="F:S-adenosylmethionine-dependent methyltransferase activity"/>
    <property type="evidence" value="ECO:0007669"/>
    <property type="project" value="InterPro"/>
</dbReference>
<evidence type="ECO:0000313" key="5">
    <source>
        <dbReference type="EMBL" id="WKK80900.2"/>
    </source>
</evidence>
<evidence type="ECO:0000313" key="6">
    <source>
        <dbReference type="EMBL" id="WMN06870.1"/>
    </source>
</evidence>
<keyword evidence="3" id="KW-0808">Transferase</keyword>
<keyword evidence="4" id="KW-0949">S-adenosyl-L-methionine</keyword>
<dbReference type="Proteomes" id="UP001232019">
    <property type="component" value="Chromosome"/>
</dbReference>
<dbReference type="PANTHER" id="PTHR32183:SF6">
    <property type="entry name" value="CYSTEINE SULFINATE DESULFINASE_CYSTEINE DESULFURASE AND RELATED ENZYMES"/>
    <property type="match status" value="1"/>
</dbReference>
<keyword evidence="7" id="KW-1185">Reference proteome</keyword>
<organism evidence="6 7">
    <name type="scientific">Marivirga arenosa</name>
    <dbReference type="NCBI Taxonomy" id="3059076"/>
    <lineage>
        <taxon>Bacteria</taxon>
        <taxon>Pseudomonadati</taxon>
        <taxon>Bacteroidota</taxon>
        <taxon>Cytophagia</taxon>
        <taxon>Cytophagales</taxon>
        <taxon>Marivirgaceae</taxon>
        <taxon>Marivirga</taxon>
    </lineage>
</organism>
<sequence>MELNESYWTSRYQNDQTGWDIGYASPAITNFMNQIENKDSKILIPGCGNAYEAKYLWENGFKNVYLLDFSPIPLKKFAEENPEFPKEQLLNFNFFNLTKSFDIIIEQTFFCALNPELRPQYVQKMKALLRPNGILFGLLFNIPLFDDRPPFGGEKSEYEKLFEKEFQIEIMEKCKNSIPERAGNELFFKVSLRS</sequence>
<dbReference type="EMBL" id="CP129968">
    <property type="protein sequence ID" value="WKK80900.2"/>
    <property type="molecule type" value="Genomic_DNA"/>
</dbReference>
<dbReference type="AlphaFoldDB" id="A0AA51N9A3"/>
<accession>A0AA49GCE3</accession>
<evidence type="ECO:0000256" key="2">
    <source>
        <dbReference type="ARBA" id="ARBA00022603"/>
    </source>
</evidence>
<keyword evidence="1" id="KW-0597">Phosphoprotein</keyword>
<evidence type="ECO:0000256" key="3">
    <source>
        <dbReference type="ARBA" id="ARBA00022679"/>
    </source>
</evidence>